<organism evidence="1 2">
    <name type="scientific">Gossypium davidsonii</name>
    <name type="common">Davidson's cotton</name>
    <name type="synonym">Gossypium klotzschianum subsp. davidsonii</name>
    <dbReference type="NCBI Taxonomy" id="34287"/>
    <lineage>
        <taxon>Eukaryota</taxon>
        <taxon>Viridiplantae</taxon>
        <taxon>Streptophyta</taxon>
        <taxon>Embryophyta</taxon>
        <taxon>Tracheophyta</taxon>
        <taxon>Spermatophyta</taxon>
        <taxon>Magnoliopsida</taxon>
        <taxon>eudicotyledons</taxon>
        <taxon>Gunneridae</taxon>
        <taxon>Pentapetalae</taxon>
        <taxon>rosids</taxon>
        <taxon>malvids</taxon>
        <taxon>Malvales</taxon>
        <taxon>Malvaceae</taxon>
        <taxon>Malvoideae</taxon>
        <taxon>Gossypium</taxon>
    </lineage>
</organism>
<proteinExistence type="predicted"/>
<dbReference type="AlphaFoldDB" id="A0A7J8RBH6"/>
<gene>
    <name evidence="1" type="ORF">Godav_011683</name>
</gene>
<accession>A0A7J8RBH6</accession>
<dbReference type="Proteomes" id="UP000593561">
    <property type="component" value="Unassembled WGS sequence"/>
</dbReference>
<dbReference type="EMBL" id="JABFAC010000004">
    <property type="protein sequence ID" value="MBA0610953.1"/>
    <property type="molecule type" value="Genomic_DNA"/>
</dbReference>
<protein>
    <submittedName>
        <fullName evidence="1">Uncharacterized protein</fullName>
    </submittedName>
</protein>
<evidence type="ECO:0000313" key="2">
    <source>
        <dbReference type="Proteomes" id="UP000593561"/>
    </source>
</evidence>
<name>A0A7J8RBH6_GOSDV</name>
<reference evidence="1 2" key="1">
    <citation type="journal article" date="2019" name="Genome Biol. Evol.">
        <title>Insights into the evolution of the New World diploid cottons (Gossypium, subgenus Houzingenia) based on genome sequencing.</title>
        <authorList>
            <person name="Grover C.E."/>
            <person name="Arick M.A. 2nd"/>
            <person name="Thrash A."/>
            <person name="Conover J.L."/>
            <person name="Sanders W.S."/>
            <person name="Peterson D.G."/>
            <person name="Frelichowski J.E."/>
            <person name="Scheffler J.A."/>
            <person name="Scheffler B.E."/>
            <person name="Wendel J.F."/>
        </authorList>
    </citation>
    <scope>NUCLEOTIDE SEQUENCE [LARGE SCALE GENOMIC DNA]</scope>
    <source>
        <strain evidence="1">27</strain>
        <tissue evidence="1">Leaf</tissue>
    </source>
</reference>
<keyword evidence="2" id="KW-1185">Reference proteome</keyword>
<sequence>MAIFVDLEKPLTSQVADSNIGAVTAVKKFPRVL</sequence>
<evidence type="ECO:0000313" key="1">
    <source>
        <dbReference type="EMBL" id="MBA0610953.1"/>
    </source>
</evidence>
<comment type="caution">
    <text evidence="1">The sequence shown here is derived from an EMBL/GenBank/DDBJ whole genome shotgun (WGS) entry which is preliminary data.</text>
</comment>